<keyword evidence="4" id="KW-0804">Transcription</keyword>
<dbReference type="PROSITE" id="PS50932">
    <property type="entry name" value="HTH_LACI_2"/>
    <property type="match status" value="1"/>
</dbReference>
<dbReference type="SUPFAM" id="SSF47413">
    <property type="entry name" value="lambda repressor-like DNA-binding domains"/>
    <property type="match status" value="1"/>
</dbReference>
<dbReference type="GO" id="GO:0003700">
    <property type="term" value="F:DNA-binding transcription factor activity"/>
    <property type="evidence" value="ECO:0007669"/>
    <property type="project" value="TreeGrafter"/>
</dbReference>
<dbReference type="Gene3D" id="3.40.50.2300">
    <property type="match status" value="2"/>
</dbReference>
<dbReference type="GO" id="GO:0000976">
    <property type="term" value="F:transcription cis-regulatory region binding"/>
    <property type="evidence" value="ECO:0007669"/>
    <property type="project" value="TreeGrafter"/>
</dbReference>
<dbReference type="SUPFAM" id="SSF53822">
    <property type="entry name" value="Periplasmic binding protein-like I"/>
    <property type="match status" value="1"/>
</dbReference>
<dbReference type="NCBIfam" id="TIGR02417">
    <property type="entry name" value="fruct_sucro_rep"/>
    <property type="match status" value="1"/>
</dbReference>
<evidence type="ECO:0000259" key="5">
    <source>
        <dbReference type="PROSITE" id="PS50932"/>
    </source>
</evidence>
<dbReference type="InterPro" id="IPR028082">
    <property type="entry name" value="Peripla_BP_I"/>
</dbReference>
<feature type="domain" description="HTH lacI-type" evidence="5">
    <location>
        <begin position="24"/>
        <end position="81"/>
    </location>
</feature>
<evidence type="ECO:0000313" key="7">
    <source>
        <dbReference type="Proteomes" id="UP000229378"/>
    </source>
</evidence>
<keyword evidence="1" id="KW-0678">Repressor</keyword>
<dbReference type="Pfam" id="PF00356">
    <property type="entry name" value="LacI"/>
    <property type="match status" value="1"/>
</dbReference>
<name>A0A2G4U9J0_YERBE</name>
<protein>
    <submittedName>
        <fullName evidence="6">Transcriptional regulator</fullName>
    </submittedName>
</protein>
<proteinExistence type="predicted"/>
<evidence type="ECO:0000256" key="4">
    <source>
        <dbReference type="ARBA" id="ARBA00023163"/>
    </source>
</evidence>
<keyword evidence="3" id="KW-0238">DNA-binding</keyword>
<dbReference type="CDD" id="cd06274">
    <property type="entry name" value="PBP1_FruR"/>
    <property type="match status" value="1"/>
</dbReference>
<dbReference type="RefSeq" id="WP_049599887.1">
    <property type="nucleotide sequence ID" value="NZ_CABHPT010000019.1"/>
</dbReference>
<dbReference type="Proteomes" id="UP000229378">
    <property type="component" value="Unassembled WGS sequence"/>
</dbReference>
<dbReference type="PANTHER" id="PTHR30146">
    <property type="entry name" value="LACI-RELATED TRANSCRIPTIONAL REPRESSOR"/>
    <property type="match status" value="1"/>
</dbReference>
<sequence>MSYLSRRQIHSVKNDNLLKNKKRITINDIAKLAGVSKSTTSLVLNGRSKEYRVSDETRDRIIALASEHHYQPSFHARSLRSTRSHTIGLVVPEMTNHGFALISRELEMLCREAGLQLLIACSDENPAQEMMAVNSLVQRQVDGLIVASSQLNDSEYQKINARLPVVQMDRLIGESDLPLVITDSVASTSALVENVARQHPDEFYFLGGQPRISPTRDRLAGFQQGLQHAGVECRAEWILSGHYLPSSGYEMIAQLCAQLGRPPKAVFTAACGLLEGVLRYLNQHQLMDSDIHLCSFDDHYLFDCLPLKIDTIAQDCQGLARHSFEMITALIAETPLAQNQLILPGQIHWRHPGSKALNEPH</sequence>
<evidence type="ECO:0000256" key="3">
    <source>
        <dbReference type="ARBA" id="ARBA00023125"/>
    </source>
</evidence>
<evidence type="ECO:0000313" key="6">
    <source>
        <dbReference type="EMBL" id="PHZ29366.1"/>
    </source>
</evidence>
<organism evidence="6 7">
    <name type="scientific">Yersinia bercovieri</name>
    <dbReference type="NCBI Taxonomy" id="634"/>
    <lineage>
        <taxon>Bacteria</taxon>
        <taxon>Pseudomonadati</taxon>
        <taxon>Pseudomonadota</taxon>
        <taxon>Gammaproteobacteria</taxon>
        <taxon>Enterobacterales</taxon>
        <taxon>Yersiniaceae</taxon>
        <taxon>Yersinia</taxon>
    </lineage>
</organism>
<dbReference type="InterPro" id="IPR025997">
    <property type="entry name" value="SBP_2_dom"/>
</dbReference>
<evidence type="ECO:0000256" key="1">
    <source>
        <dbReference type="ARBA" id="ARBA00022491"/>
    </source>
</evidence>
<dbReference type="Gene3D" id="1.10.260.40">
    <property type="entry name" value="lambda repressor-like DNA-binding domains"/>
    <property type="match status" value="1"/>
</dbReference>
<reference evidence="6 7" key="1">
    <citation type="submission" date="2017-10" db="EMBL/GenBank/DDBJ databases">
        <authorList>
            <person name="Banno H."/>
            <person name="Chua N.-H."/>
        </authorList>
    </citation>
    <scope>NUCLEOTIDE SEQUENCE [LARGE SCALE GENOMIC DNA]</scope>
    <source>
        <strain evidence="6 7">SCPM-O-B-7607</strain>
    </source>
</reference>
<dbReference type="PANTHER" id="PTHR30146:SF45">
    <property type="entry name" value="CATABOLITE REPRESSOR_ACTIVATOR"/>
    <property type="match status" value="1"/>
</dbReference>
<dbReference type="CDD" id="cd01392">
    <property type="entry name" value="HTH_LacI"/>
    <property type="match status" value="1"/>
</dbReference>
<gene>
    <name evidence="6" type="ORF">CS533_01120</name>
</gene>
<dbReference type="Pfam" id="PF13407">
    <property type="entry name" value="Peripla_BP_4"/>
    <property type="match status" value="1"/>
</dbReference>
<comment type="caution">
    <text evidence="6">The sequence shown here is derived from an EMBL/GenBank/DDBJ whole genome shotgun (WGS) entry which is preliminary data.</text>
</comment>
<dbReference type="GO" id="GO:0009750">
    <property type="term" value="P:response to fructose"/>
    <property type="evidence" value="ECO:0007669"/>
    <property type="project" value="InterPro"/>
</dbReference>
<keyword evidence="2" id="KW-0805">Transcription regulation</keyword>
<dbReference type="InterPro" id="IPR012781">
    <property type="entry name" value="Fruct_sucro_rep"/>
</dbReference>
<accession>A0A2G4U9J0</accession>
<dbReference type="AlphaFoldDB" id="A0A2G4U9J0"/>
<dbReference type="EMBL" id="PEHN01000001">
    <property type="protein sequence ID" value="PHZ29366.1"/>
    <property type="molecule type" value="Genomic_DNA"/>
</dbReference>
<evidence type="ECO:0000256" key="2">
    <source>
        <dbReference type="ARBA" id="ARBA00023015"/>
    </source>
</evidence>
<dbReference type="SMART" id="SM00354">
    <property type="entry name" value="HTH_LACI"/>
    <property type="match status" value="1"/>
</dbReference>
<dbReference type="InterPro" id="IPR000843">
    <property type="entry name" value="HTH_LacI"/>
</dbReference>
<dbReference type="InterPro" id="IPR010982">
    <property type="entry name" value="Lambda_DNA-bd_dom_sf"/>
</dbReference>